<evidence type="ECO:0000313" key="2">
    <source>
        <dbReference type="Proteomes" id="UP000193963"/>
    </source>
</evidence>
<protein>
    <submittedName>
        <fullName evidence="1">Uncharacterized protein</fullName>
    </submittedName>
</protein>
<evidence type="ECO:0000313" key="1">
    <source>
        <dbReference type="EMBL" id="SLN53995.1"/>
    </source>
</evidence>
<dbReference type="Gene3D" id="3.40.50.720">
    <property type="entry name" value="NAD(P)-binding Rossmann-like Domain"/>
    <property type="match status" value="1"/>
</dbReference>
<organism evidence="1 2">
    <name type="scientific">Pseudooceanicola marinus</name>
    <dbReference type="NCBI Taxonomy" id="396013"/>
    <lineage>
        <taxon>Bacteria</taxon>
        <taxon>Pseudomonadati</taxon>
        <taxon>Pseudomonadota</taxon>
        <taxon>Alphaproteobacteria</taxon>
        <taxon>Rhodobacterales</taxon>
        <taxon>Paracoccaceae</taxon>
        <taxon>Pseudooceanicola</taxon>
    </lineage>
</organism>
<gene>
    <name evidence="1" type="ORF">PSM7751_02612</name>
</gene>
<dbReference type="OrthoDB" id="7593130at2"/>
<sequence length="51" mass="5462">MKVNSVSPGFVTTDLTDFAVMPPEEDARLPVHYALGGENSGRFVEPADVTP</sequence>
<proteinExistence type="predicted"/>
<keyword evidence="2" id="KW-1185">Reference proteome</keyword>
<reference evidence="2" key="1">
    <citation type="submission" date="2017-03" db="EMBL/GenBank/DDBJ databases">
        <authorList>
            <person name="Rodrigo-Torres L."/>
            <person name="Arahal R.D."/>
            <person name="Lucena T."/>
        </authorList>
    </citation>
    <scope>NUCLEOTIDE SEQUENCE [LARGE SCALE GENOMIC DNA]</scope>
    <source>
        <strain evidence="2">CECT 7751</strain>
    </source>
</reference>
<dbReference type="AlphaFoldDB" id="A0A1X6ZK68"/>
<accession>A0A1X6ZK68</accession>
<dbReference type="Proteomes" id="UP000193963">
    <property type="component" value="Unassembled WGS sequence"/>
</dbReference>
<name>A0A1X6ZK68_9RHOB</name>
<dbReference type="RefSeq" id="WP_157792156.1">
    <property type="nucleotide sequence ID" value="NZ_FWFN01000005.1"/>
</dbReference>
<dbReference type="EMBL" id="FWFN01000005">
    <property type="protein sequence ID" value="SLN53995.1"/>
    <property type="molecule type" value="Genomic_DNA"/>
</dbReference>